<evidence type="ECO:0000313" key="1">
    <source>
        <dbReference type="EMBL" id="CAK9149173.1"/>
    </source>
</evidence>
<comment type="caution">
    <text evidence="1">The sequence shown here is derived from an EMBL/GenBank/DDBJ whole genome shotgun (WGS) entry which is preliminary data.</text>
</comment>
<accession>A0ABC8S2D3</accession>
<organism evidence="1 2">
    <name type="scientific">Ilex paraguariensis</name>
    <name type="common">yerba mate</name>
    <dbReference type="NCBI Taxonomy" id="185542"/>
    <lineage>
        <taxon>Eukaryota</taxon>
        <taxon>Viridiplantae</taxon>
        <taxon>Streptophyta</taxon>
        <taxon>Embryophyta</taxon>
        <taxon>Tracheophyta</taxon>
        <taxon>Spermatophyta</taxon>
        <taxon>Magnoliopsida</taxon>
        <taxon>eudicotyledons</taxon>
        <taxon>Gunneridae</taxon>
        <taxon>Pentapetalae</taxon>
        <taxon>asterids</taxon>
        <taxon>campanulids</taxon>
        <taxon>Aquifoliales</taxon>
        <taxon>Aquifoliaceae</taxon>
        <taxon>Ilex</taxon>
    </lineage>
</organism>
<gene>
    <name evidence="1" type="ORF">ILEXP_LOCUS17206</name>
</gene>
<name>A0ABC8S2D3_9AQUA</name>
<dbReference type="AlphaFoldDB" id="A0ABC8S2D3"/>
<dbReference type="Proteomes" id="UP001642360">
    <property type="component" value="Unassembled WGS sequence"/>
</dbReference>
<evidence type="ECO:0000313" key="2">
    <source>
        <dbReference type="Proteomes" id="UP001642360"/>
    </source>
</evidence>
<dbReference type="EMBL" id="CAUOFW020001844">
    <property type="protein sequence ID" value="CAK9149173.1"/>
    <property type="molecule type" value="Genomic_DNA"/>
</dbReference>
<sequence length="129" mass="15404">MEPGGVWKLQPSRYMYMSHTIPPSPYFVSFSLDSVLKVLLGERLECDVDKIIPSRAGLQTVLEVLKIQMNYWPTLESSFSKLLSKWGPYTFLNRKKQTKKRRRTVVPIWWKWGRKRLLYRILCEQLRLK</sequence>
<reference evidence="1 2" key="1">
    <citation type="submission" date="2024-02" db="EMBL/GenBank/DDBJ databases">
        <authorList>
            <person name="Vignale AGUSTIN F."/>
            <person name="Sosa J E."/>
            <person name="Modenutti C."/>
        </authorList>
    </citation>
    <scope>NUCLEOTIDE SEQUENCE [LARGE SCALE GENOMIC DNA]</scope>
</reference>
<keyword evidence="2" id="KW-1185">Reference proteome</keyword>
<proteinExistence type="predicted"/>
<protein>
    <submittedName>
        <fullName evidence="1">Uncharacterized protein</fullName>
    </submittedName>
</protein>